<dbReference type="Pfam" id="PF00989">
    <property type="entry name" value="PAS"/>
    <property type="match status" value="2"/>
</dbReference>
<dbReference type="InterPro" id="IPR027417">
    <property type="entry name" value="P-loop_NTPase"/>
</dbReference>
<accession>A0A268ADE8</accession>
<dbReference type="SUPFAM" id="SSF46689">
    <property type="entry name" value="Homeodomain-like"/>
    <property type="match status" value="1"/>
</dbReference>
<dbReference type="NCBIfam" id="TIGR00229">
    <property type="entry name" value="sensory_box"/>
    <property type="match status" value="2"/>
</dbReference>
<dbReference type="PANTHER" id="PTHR32071:SF121">
    <property type="entry name" value="SIGMA L-DEPENDENT TRANSCRIPTIONAL REGULATOR YQIR-RELATED"/>
    <property type="match status" value="1"/>
</dbReference>
<dbReference type="Gene3D" id="3.30.450.20">
    <property type="entry name" value="PAS domain"/>
    <property type="match status" value="2"/>
</dbReference>
<evidence type="ECO:0000256" key="1">
    <source>
        <dbReference type="ARBA" id="ARBA00022741"/>
    </source>
</evidence>
<dbReference type="InterPro" id="IPR002197">
    <property type="entry name" value="HTH_Fis"/>
</dbReference>
<evidence type="ECO:0000313" key="9">
    <source>
        <dbReference type="Proteomes" id="UP000216013"/>
    </source>
</evidence>
<dbReference type="Proteomes" id="UP000216013">
    <property type="component" value="Unassembled WGS sequence"/>
</dbReference>
<dbReference type="AlphaFoldDB" id="A0A268ADE8"/>
<feature type="domain" description="PAS" evidence="7">
    <location>
        <begin position="241"/>
        <end position="297"/>
    </location>
</feature>
<reference evidence="8 9" key="1">
    <citation type="submission" date="2017-07" db="EMBL/GenBank/DDBJ databases">
        <title>Isolation and whole genome analysis of endospore-forming bacteria from heroin.</title>
        <authorList>
            <person name="Kalinowski J."/>
            <person name="Ahrens B."/>
            <person name="Al-Dilaimi A."/>
            <person name="Winkler A."/>
            <person name="Wibberg D."/>
            <person name="Schleenbecker U."/>
            <person name="Ruckert C."/>
            <person name="Wolfel R."/>
            <person name="Grass G."/>
        </authorList>
    </citation>
    <scope>NUCLEOTIDE SEQUENCE [LARGE SCALE GENOMIC DNA]</scope>
    <source>
        <strain evidence="8 9">7528</strain>
    </source>
</reference>
<sequence>MCKTLQDVIILKQLLIVGAGEEAVEFIKLFQRKKGFRIVGLLVKQPSAIVKYQAERLDTPLWKDVTAQSLDHVDFVLETSERLADYLEPTSCKAEIISGQSAHLMLAFASQEETEKTSTYNNQQFRSKTLEYLHEGVLCVNRQDEIIYINEAAEKLLGSKKHRLIGQPITHVLPDSRLPETIRKRERYVDEQLRLPSGIEIVYTCAPMENDQEEVTGAFTVMKKTIDIVALAEKLTDAREVKSMLEAIIDSSQEAISVVDENGIGLIVNPAYTRLTGYTSEQIVGKPAVTDIMEGESLHMQVLRTRRPATGARLRVGKHGKEMMVNAAPIIVDGKLRGSVGVLHDISELHELQDEVQRARKIIRSLENKYTLNDVISDSETMQVTLEQVKFAVNADAPCLLRGDAGVGKGMFAAIIHNESKRRHRPFMRVDCTVGDEESLEKQLFGSLRNNNVTGMIEKSDGGTLFLDDIDGMPIRVQEKLSDFMTTGKLQLTSGKSKQVDVRIIVSARHPLERAVFEKRFYEPFFERLKRITIYIPALVERMKDFEGLLSTIVHKQNQLLQCSVQSVSDASISVLKEKKWSHNVKELETTVAQAMTFLEKTERVIQPKHLQIPSLDQQSLAGTLQEQVENLEKQLIESALRANDFNKKATADQLGVSIRNLYYKMDKYDFDRSGMQDFS</sequence>
<feature type="coiled-coil region" evidence="5">
    <location>
        <begin position="622"/>
        <end position="649"/>
    </location>
</feature>
<keyword evidence="1" id="KW-0547">Nucleotide-binding</keyword>
<evidence type="ECO:0000256" key="5">
    <source>
        <dbReference type="SAM" id="Coils"/>
    </source>
</evidence>
<evidence type="ECO:0000256" key="2">
    <source>
        <dbReference type="ARBA" id="ARBA00022840"/>
    </source>
</evidence>
<dbReference type="InterPro" id="IPR000014">
    <property type="entry name" value="PAS"/>
</dbReference>
<dbReference type="Gene3D" id="3.40.50.300">
    <property type="entry name" value="P-loop containing nucleotide triphosphate hydrolases"/>
    <property type="match status" value="1"/>
</dbReference>
<proteinExistence type="predicted"/>
<dbReference type="PRINTS" id="PR01590">
    <property type="entry name" value="HTHFIS"/>
</dbReference>
<dbReference type="GO" id="GO:0043565">
    <property type="term" value="F:sequence-specific DNA binding"/>
    <property type="evidence" value="ECO:0007669"/>
    <property type="project" value="InterPro"/>
</dbReference>
<feature type="domain" description="PAS" evidence="7">
    <location>
        <begin position="122"/>
        <end position="177"/>
    </location>
</feature>
<dbReference type="CDD" id="cd00009">
    <property type="entry name" value="AAA"/>
    <property type="match status" value="1"/>
</dbReference>
<gene>
    <name evidence="8" type="ORF">CHH64_05735</name>
</gene>
<dbReference type="PROSITE" id="PS50045">
    <property type="entry name" value="SIGMA54_INTERACT_4"/>
    <property type="match status" value="1"/>
</dbReference>
<evidence type="ECO:0008006" key="10">
    <source>
        <dbReference type="Google" id="ProtNLM"/>
    </source>
</evidence>
<keyword evidence="4" id="KW-0804">Transcription</keyword>
<dbReference type="GO" id="GO:0006355">
    <property type="term" value="P:regulation of DNA-templated transcription"/>
    <property type="evidence" value="ECO:0007669"/>
    <property type="project" value="InterPro"/>
</dbReference>
<evidence type="ECO:0000256" key="3">
    <source>
        <dbReference type="ARBA" id="ARBA00023015"/>
    </source>
</evidence>
<evidence type="ECO:0000259" key="7">
    <source>
        <dbReference type="PROSITE" id="PS50112"/>
    </source>
</evidence>
<dbReference type="EMBL" id="NPBV01000003">
    <property type="protein sequence ID" value="PAD22143.1"/>
    <property type="molecule type" value="Genomic_DNA"/>
</dbReference>
<name>A0A268ADE8_9BACI</name>
<dbReference type="PROSITE" id="PS50112">
    <property type="entry name" value="PAS"/>
    <property type="match status" value="2"/>
</dbReference>
<dbReference type="GO" id="GO:0005524">
    <property type="term" value="F:ATP binding"/>
    <property type="evidence" value="ECO:0007669"/>
    <property type="project" value="UniProtKB-KW"/>
</dbReference>
<dbReference type="SMART" id="SM00091">
    <property type="entry name" value="PAS"/>
    <property type="match status" value="2"/>
</dbReference>
<feature type="domain" description="Sigma-54 factor interaction" evidence="6">
    <location>
        <begin position="375"/>
        <end position="597"/>
    </location>
</feature>
<evidence type="ECO:0000259" key="6">
    <source>
        <dbReference type="PROSITE" id="PS50045"/>
    </source>
</evidence>
<dbReference type="InterPro" id="IPR013767">
    <property type="entry name" value="PAS_fold"/>
</dbReference>
<dbReference type="InterPro" id="IPR003593">
    <property type="entry name" value="AAA+_ATPase"/>
</dbReference>
<dbReference type="InterPro" id="IPR002078">
    <property type="entry name" value="Sigma_54_int"/>
</dbReference>
<keyword evidence="3" id="KW-0805">Transcription regulation</keyword>
<keyword evidence="5" id="KW-0175">Coiled coil</keyword>
<dbReference type="PANTHER" id="PTHR32071">
    <property type="entry name" value="TRANSCRIPTIONAL REGULATORY PROTEIN"/>
    <property type="match status" value="1"/>
</dbReference>
<dbReference type="Pfam" id="PF25601">
    <property type="entry name" value="AAA_lid_14"/>
    <property type="match status" value="1"/>
</dbReference>
<dbReference type="SUPFAM" id="SSF52540">
    <property type="entry name" value="P-loop containing nucleoside triphosphate hydrolases"/>
    <property type="match status" value="1"/>
</dbReference>
<comment type="caution">
    <text evidence="8">The sequence shown here is derived from an EMBL/GenBank/DDBJ whole genome shotgun (WGS) entry which is preliminary data.</text>
</comment>
<protein>
    <recommendedName>
        <fullName evidence="10">PAS domain S-box-containing protein</fullName>
    </recommendedName>
</protein>
<dbReference type="InterPro" id="IPR009057">
    <property type="entry name" value="Homeodomain-like_sf"/>
</dbReference>
<organism evidence="8 9">
    <name type="scientific">Terribacillus saccharophilus</name>
    <dbReference type="NCBI Taxonomy" id="361277"/>
    <lineage>
        <taxon>Bacteria</taxon>
        <taxon>Bacillati</taxon>
        <taxon>Bacillota</taxon>
        <taxon>Bacilli</taxon>
        <taxon>Bacillales</taxon>
        <taxon>Bacillaceae</taxon>
        <taxon>Terribacillus</taxon>
    </lineage>
</organism>
<evidence type="ECO:0000256" key="4">
    <source>
        <dbReference type="ARBA" id="ARBA00023163"/>
    </source>
</evidence>
<dbReference type="Gene3D" id="1.10.10.60">
    <property type="entry name" value="Homeodomain-like"/>
    <property type="match status" value="1"/>
</dbReference>
<dbReference type="InterPro" id="IPR058031">
    <property type="entry name" value="AAA_lid_NorR"/>
</dbReference>
<dbReference type="Gene3D" id="1.10.8.60">
    <property type="match status" value="1"/>
</dbReference>
<evidence type="ECO:0000313" key="8">
    <source>
        <dbReference type="EMBL" id="PAD22143.1"/>
    </source>
</evidence>
<dbReference type="SUPFAM" id="SSF55785">
    <property type="entry name" value="PYP-like sensor domain (PAS domain)"/>
    <property type="match status" value="2"/>
</dbReference>
<dbReference type="InterPro" id="IPR035965">
    <property type="entry name" value="PAS-like_dom_sf"/>
</dbReference>
<dbReference type="Pfam" id="PF00158">
    <property type="entry name" value="Sigma54_activat"/>
    <property type="match status" value="1"/>
</dbReference>
<keyword evidence="2" id="KW-0067">ATP-binding</keyword>
<dbReference type="CDD" id="cd00130">
    <property type="entry name" value="PAS"/>
    <property type="match status" value="2"/>
</dbReference>
<dbReference type="SMART" id="SM00382">
    <property type="entry name" value="AAA"/>
    <property type="match status" value="1"/>
</dbReference>
<dbReference type="Pfam" id="PF02954">
    <property type="entry name" value="HTH_8"/>
    <property type="match status" value="1"/>
</dbReference>